<dbReference type="InterPro" id="IPR001254">
    <property type="entry name" value="Trypsin_dom"/>
</dbReference>
<evidence type="ECO:0000256" key="7">
    <source>
        <dbReference type="RuleBase" id="RU363034"/>
    </source>
</evidence>
<feature type="chain" id="PRO_5040189500" description="Peptidase S1 domain-containing protein" evidence="8">
    <location>
        <begin position="17"/>
        <end position="278"/>
    </location>
</feature>
<keyword evidence="8" id="KW-0732">Signal</keyword>
<dbReference type="InterPro" id="IPR043504">
    <property type="entry name" value="Peptidase_S1_PA_chymotrypsin"/>
</dbReference>
<dbReference type="PROSITE" id="PS50240">
    <property type="entry name" value="TRYPSIN_DOM"/>
    <property type="match status" value="1"/>
</dbReference>
<dbReference type="InterPro" id="IPR018114">
    <property type="entry name" value="TRYPSIN_HIS"/>
</dbReference>
<dbReference type="InterPro" id="IPR001314">
    <property type="entry name" value="Peptidase_S1A"/>
</dbReference>
<keyword evidence="4 7" id="KW-0378">Hydrolase</keyword>
<evidence type="ECO:0000256" key="3">
    <source>
        <dbReference type="ARBA" id="ARBA00022670"/>
    </source>
</evidence>
<evidence type="ECO:0000256" key="5">
    <source>
        <dbReference type="ARBA" id="ARBA00022825"/>
    </source>
</evidence>
<dbReference type="InterPro" id="IPR050430">
    <property type="entry name" value="Peptidase_S1"/>
</dbReference>
<reference evidence="10" key="1">
    <citation type="submission" date="2022-01" db="EMBL/GenBank/DDBJ databases">
        <authorList>
            <person name="King R."/>
        </authorList>
    </citation>
    <scope>NUCLEOTIDE SEQUENCE</scope>
</reference>
<dbReference type="EMBL" id="OU892278">
    <property type="protein sequence ID" value="CAG9764581.1"/>
    <property type="molecule type" value="Genomic_DNA"/>
</dbReference>
<name>A0A9N9QM71_9CUCU</name>
<dbReference type="SUPFAM" id="SSF50494">
    <property type="entry name" value="Trypsin-like serine proteases"/>
    <property type="match status" value="1"/>
</dbReference>
<evidence type="ECO:0000256" key="8">
    <source>
        <dbReference type="SAM" id="SignalP"/>
    </source>
</evidence>
<comment type="subcellular location">
    <subcellularLocation>
        <location evidence="1">Secreted</location>
        <location evidence="1">Extracellular space</location>
    </subcellularLocation>
</comment>
<dbReference type="PROSITE" id="PS51257">
    <property type="entry name" value="PROKAR_LIPOPROTEIN"/>
    <property type="match status" value="1"/>
</dbReference>
<dbReference type="Proteomes" id="UP001152799">
    <property type="component" value="Chromosome 2"/>
</dbReference>
<dbReference type="GO" id="GO:0006508">
    <property type="term" value="P:proteolysis"/>
    <property type="evidence" value="ECO:0007669"/>
    <property type="project" value="UniProtKB-KW"/>
</dbReference>
<evidence type="ECO:0000313" key="10">
    <source>
        <dbReference type="EMBL" id="CAG9764581.1"/>
    </source>
</evidence>
<dbReference type="PANTHER" id="PTHR24276">
    <property type="entry name" value="POLYSERASE-RELATED"/>
    <property type="match status" value="1"/>
</dbReference>
<organism evidence="10 11">
    <name type="scientific">Ceutorhynchus assimilis</name>
    <name type="common">cabbage seed weevil</name>
    <dbReference type="NCBI Taxonomy" id="467358"/>
    <lineage>
        <taxon>Eukaryota</taxon>
        <taxon>Metazoa</taxon>
        <taxon>Ecdysozoa</taxon>
        <taxon>Arthropoda</taxon>
        <taxon>Hexapoda</taxon>
        <taxon>Insecta</taxon>
        <taxon>Pterygota</taxon>
        <taxon>Neoptera</taxon>
        <taxon>Endopterygota</taxon>
        <taxon>Coleoptera</taxon>
        <taxon>Polyphaga</taxon>
        <taxon>Cucujiformia</taxon>
        <taxon>Curculionidae</taxon>
        <taxon>Ceutorhynchinae</taxon>
        <taxon>Ceutorhynchus</taxon>
    </lineage>
</organism>
<dbReference type="Gene3D" id="2.40.10.10">
    <property type="entry name" value="Trypsin-like serine proteases"/>
    <property type="match status" value="2"/>
</dbReference>
<keyword evidence="11" id="KW-1185">Reference proteome</keyword>
<dbReference type="InterPro" id="IPR033116">
    <property type="entry name" value="TRYPSIN_SER"/>
</dbReference>
<dbReference type="PANTHER" id="PTHR24276:SF98">
    <property type="entry name" value="FI18310P1-RELATED"/>
    <property type="match status" value="1"/>
</dbReference>
<dbReference type="FunFam" id="2.40.10.10:FF:000036">
    <property type="entry name" value="Trypsin beta"/>
    <property type="match status" value="1"/>
</dbReference>
<comment type="similarity">
    <text evidence="2">Belongs to the peptidase S1 family.</text>
</comment>
<sequence>MKSVFILFGLLASSCAFPSEEIDIISRLTPRHIEVPLPEKYRNDQPALRIINGRDAEPGTLRYQAGLVMDNRNICGGSLIRHNYVLTAAHCAENVDEFQVILGSHTITDKLVTHQVIVSKLYYIHPAWNITTRTNDVAIIKIDSVADNPSVEIIPLAPGNASDFANAYATLSGWGRFNRESIDFASYLQVVELQIMTNKECSNDFPGFIQSQHICTRGNYSGHSAGPCNGDSGGPLVVNGLQVGIVSFGSPGCGAGMSSAYSRVSSFAEYIESIAGRE</sequence>
<keyword evidence="5 7" id="KW-0720">Serine protease</keyword>
<feature type="signal peptide" evidence="8">
    <location>
        <begin position="1"/>
        <end position="16"/>
    </location>
</feature>
<dbReference type="Pfam" id="PF00089">
    <property type="entry name" value="Trypsin"/>
    <property type="match status" value="1"/>
</dbReference>
<dbReference type="CDD" id="cd00190">
    <property type="entry name" value="Tryp_SPc"/>
    <property type="match status" value="1"/>
</dbReference>
<accession>A0A9N9QM71</accession>
<dbReference type="PROSITE" id="PS00135">
    <property type="entry name" value="TRYPSIN_SER"/>
    <property type="match status" value="1"/>
</dbReference>
<dbReference type="OrthoDB" id="5565075at2759"/>
<evidence type="ECO:0000259" key="9">
    <source>
        <dbReference type="PROSITE" id="PS50240"/>
    </source>
</evidence>
<dbReference type="GO" id="GO:0005576">
    <property type="term" value="C:extracellular region"/>
    <property type="evidence" value="ECO:0007669"/>
    <property type="project" value="UniProtKB-SubCell"/>
</dbReference>
<keyword evidence="6" id="KW-1015">Disulfide bond</keyword>
<evidence type="ECO:0000256" key="1">
    <source>
        <dbReference type="ARBA" id="ARBA00004239"/>
    </source>
</evidence>
<dbReference type="SMART" id="SM00020">
    <property type="entry name" value="Tryp_SPc"/>
    <property type="match status" value="1"/>
</dbReference>
<dbReference type="PROSITE" id="PS00134">
    <property type="entry name" value="TRYPSIN_HIS"/>
    <property type="match status" value="1"/>
</dbReference>
<keyword evidence="3 7" id="KW-0645">Protease</keyword>
<evidence type="ECO:0000313" key="11">
    <source>
        <dbReference type="Proteomes" id="UP001152799"/>
    </source>
</evidence>
<dbReference type="PRINTS" id="PR00722">
    <property type="entry name" value="CHYMOTRYPSIN"/>
</dbReference>
<dbReference type="GO" id="GO:0004252">
    <property type="term" value="F:serine-type endopeptidase activity"/>
    <property type="evidence" value="ECO:0007669"/>
    <property type="project" value="InterPro"/>
</dbReference>
<dbReference type="InterPro" id="IPR009003">
    <property type="entry name" value="Peptidase_S1_PA"/>
</dbReference>
<gene>
    <name evidence="10" type="ORF">CEUTPL_LOCUS5216</name>
</gene>
<evidence type="ECO:0000256" key="6">
    <source>
        <dbReference type="ARBA" id="ARBA00023157"/>
    </source>
</evidence>
<dbReference type="FunFam" id="2.40.10.10:FF:000005">
    <property type="entry name" value="Serine protease 37"/>
    <property type="match status" value="1"/>
</dbReference>
<proteinExistence type="inferred from homology"/>
<feature type="domain" description="Peptidase S1" evidence="9">
    <location>
        <begin position="50"/>
        <end position="276"/>
    </location>
</feature>
<dbReference type="AlphaFoldDB" id="A0A9N9QM71"/>
<evidence type="ECO:0000256" key="4">
    <source>
        <dbReference type="ARBA" id="ARBA00022801"/>
    </source>
</evidence>
<evidence type="ECO:0000256" key="2">
    <source>
        <dbReference type="ARBA" id="ARBA00007664"/>
    </source>
</evidence>
<protein>
    <recommendedName>
        <fullName evidence="9">Peptidase S1 domain-containing protein</fullName>
    </recommendedName>
</protein>